<dbReference type="GO" id="GO:0004519">
    <property type="term" value="F:endonuclease activity"/>
    <property type="evidence" value="ECO:0007669"/>
    <property type="project" value="TreeGrafter"/>
</dbReference>
<proteinExistence type="evidence at transcript level"/>
<feature type="compositionally biased region" description="Basic residues" evidence="1">
    <location>
        <begin position="888"/>
        <end position="898"/>
    </location>
</feature>
<dbReference type="InterPro" id="IPR009060">
    <property type="entry name" value="UBA-like_sf"/>
</dbReference>
<organism evidence="4">
    <name type="scientific">Phallusia mammillata</name>
    <dbReference type="NCBI Taxonomy" id="59560"/>
    <lineage>
        <taxon>Eukaryota</taxon>
        <taxon>Metazoa</taxon>
        <taxon>Chordata</taxon>
        <taxon>Tunicata</taxon>
        <taxon>Ascidiacea</taxon>
        <taxon>Phlebobranchia</taxon>
        <taxon>Ascidiidae</taxon>
        <taxon>Phallusia</taxon>
    </lineage>
</organism>
<dbReference type="SUPFAM" id="SSF160443">
    <property type="entry name" value="SMR domain-like"/>
    <property type="match status" value="1"/>
</dbReference>
<dbReference type="SUPFAM" id="SSF52540">
    <property type="entry name" value="P-loop containing nucleoside triphosphate hydrolases"/>
    <property type="match status" value="1"/>
</dbReference>
<dbReference type="InterPro" id="IPR002625">
    <property type="entry name" value="Smr_dom"/>
</dbReference>
<feature type="compositionally biased region" description="Low complexity" evidence="1">
    <location>
        <begin position="81"/>
        <end position="113"/>
    </location>
</feature>
<dbReference type="InterPro" id="IPR036063">
    <property type="entry name" value="Smr_dom_sf"/>
</dbReference>
<gene>
    <name evidence="4" type="primary">Ak9</name>
</gene>
<evidence type="ECO:0000259" key="3">
    <source>
        <dbReference type="PROSITE" id="PS51140"/>
    </source>
</evidence>
<feature type="domain" description="CUE" evidence="3">
    <location>
        <begin position="1012"/>
        <end position="1055"/>
    </location>
</feature>
<dbReference type="InterPro" id="IPR027417">
    <property type="entry name" value="P-loop_NTPase"/>
</dbReference>
<name>A0A6F9D5Y6_9ASCI</name>
<dbReference type="Pfam" id="PF25124">
    <property type="entry name" value="DUF7816"/>
    <property type="match status" value="1"/>
</dbReference>
<protein>
    <submittedName>
        <fullName evidence="4">Adenylate kinase 9</fullName>
    </submittedName>
</protein>
<dbReference type="EMBL" id="LR782819">
    <property type="protein sequence ID" value="CAB3220770.1"/>
    <property type="molecule type" value="mRNA"/>
</dbReference>
<reference evidence="4" key="1">
    <citation type="submission" date="2020-04" db="EMBL/GenBank/DDBJ databases">
        <authorList>
            <person name="Neveu A P."/>
        </authorList>
    </citation>
    <scope>NUCLEOTIDE SEQUENCE</scope>
    <source>
        <tissue evidence="4">Whole embryo</tissue>
    </source>
</reference>
<dbReference type="Pfam" id="PF13671">
    <property type="entry name" value="AAA_33"/>
    <property type="match status" value="1"/>
</dbReference>
<dbReference type="GO" id="GO:0005634">
    <property type="term" value="C:nucleus"/>
    <property type="evidence" value="ECO:0007669"/>
    <property type="project" value="TreeGrafter"/>
</dbReference>
<feature type="compositionally biased region" description="Polar residues" evidence="1">
    <location>
        <begin position="149"/>
        <end position="162"/>
    </location>
</feature>
<dbReference type="PANTHER" id="PTHR46535:SF1">
    <property type="entry name" value="NEDD4-BINDING PROTEIN 2"/>
    <property type="match status" value="1"/>
</dbReference>
<dbReference type="PROSITE" id="PS50828">
    <property type="entry name" value="SMR"/>
    <property type="match status" value="1"/>
</dbReference>
<feature type="compositionally biased region" description="Basic residues" evidence="1">
    <location>
        <begin position="114"/>
        <end position="129"/>
    </location>
</feature>
<feature type="region of interest" description="Disordered" evidence="1">
    <location>
        <begin position="862"/>
        <end position="905"/>
    </location>
</feature>
<feature type="region of interest" description="Disordered" evidence="1">
    <location>
        <begin position="52"/>
        <end position="162"/>
    </location>
</feature>
<dbReference type="SMART" id="SM01162">
    <property type="entry name" value="DUF1771"/>
    <property type="match status" value="1"/>
</dbReference>
<dbReference type="InterPro" id="IPR052772">
    <property type="entry name" value="Endo/PolyKinase_Domain-Protein"/>
</dbReference>
<dbReference type="GO" id="GO:0016301">
    <property type="term" value="F:kinase activity"/>
    <property type="evidence" value="ECO:0007669"/>
    <property type="project" value="UniProtKB-KW"/>
</dbReference>
<dbReference type="Gene3D" id="3.40.50.300">
    <property type="entry name" value="P-loop containing nucleotide triphosphate hydrolases"/>
    <property type="match status" value="1"/>
</dbReference>
<dbReference type="Pfam" id="PF08590">
    <property type="entry name" value="DUF1771"/>
    <property type="match status" value="1"/>
</dbReference>
<feature type="domain" description="Smr" evidence="2">
    <location>
        <begin position="1478"/>
        <end position="1552"/>
    </location>
</feature>
<accession>A0A6F9D5Y6</accession>
<dbReference type="GO" id="GO:0043130">
    <property type="term" value="F:ubiquitin binding"/>
    <property type="evidence" value="ECO:0007669"/>
    <property type="project" value="InterPro"/>
</dbReference>
<keyword evidence="4" id="KW-0808">Transferase</keyword>
<feature type="compositionally biased region" description="Basic and acidic residues" evidence="1">
    <location>
        <begin position="59"/>
        <end position="80"/>
    </location>
</feature>
<evidence type="ECO:0000256" key="1">
    <source>
        <dbReference type="SAM" id="MobiDB-lite"/>
    </source>
</evidence>
<dbReference type="PANTHER" id="PTHR46535">
    <property type="entry name" value="NEDD4-BINDING PROTEIN 2"/>
    <property type="match status" value="1"/>
</dbReference>
<evidence type="ECO:0000259" key="2">
    <source>
        <dbReference type="PROSITE" id="PS50828"/>
    </source>
</evidence>
<dbReference type="InterPro" id="IPR003892">
    <property type="entry name" value="CUE"/>
</dbReference>
<dbReference type="Pfam" id="PF01713">
    <property type="entry name" value="Smr"/>
    <property type="match status" value="1"/>
</dbReference>
<dbReference type="InterPro" id="IPR013899">
    <property type="entry name" value="DUF1771"/>
</dbReference>
<dbReference type="Gene3D" id="3.30.1370.110">
    <property type="match status" value="1"/>
</dbReference>
<dbReference type="SUPFAM" id="SSF46934">
    <property type="entry name" value="UBA-like"/>
    <property type="match status" value="1"/>
</dbReference>
<evidence type="ECO:0000313" key="4">
    <source>
        <dbReference type="EMBL" id="CAB3220770.1"/>
    </source>
</evidence>
<dbReference type="CDD" id="cd14279">
    <property type="entry name" value="CUE"/>
    <property type="match status" value="1"/>
</dbReference>
<feature type="region of interest" description="Disordered" evidence="1">
    <location>
        <begin position="179"/>
        <end position="203"/>
    </location>
</feature>
<dbReference type="PROSITE" id="PS51140">
    <property type="entry name" value="CUE"/>
    <property type="match status" value="1"/>
</dbReference>
<dbReference type="SMART" id="SM00463">
    <property type="entry name" value="SMR"/>
    <property type="match status" value="1"/>
</dbReference>
<keyword evidence="4" id="KW-0418">Kinase</keyword>
<sequence length="1552" mass="174285">MSGTGPTQDYVFRQTQEMFPQLEPEVIYIILSENDFNIVKALDQLSILCPSTPESSASKAEDVERKPNQTETATVKKWDAESSTSLPESPSTVLPSEPTSLSSQLTPQRSTKFSSRKARRRAAKQKSAAKNKPVSNKTKNNTNCKTSKAPSENKSTDHGNTATTDKICVKKSVPEDISATSSLNHFSPPLNWDEEPTTKEAAPDQDVTIESEKDLLETFNDNHDVEELEKPCIKQLESIVPLIEKNQPIVKPKGNLRFIIVRSYTAVGKWNGMRFQFSGEGQQQPSLINGVSCTEHPSVKFNKKEKSLSKSSDIIANRIKSLAVSRDIESVEVPVVEVNAGRISTENKETVLGVEEVIGIKEDYVLQQDEFSRLKLKLNRFVNSSETMQHNSWSGAWDFSNPPLTAPPRIRQPRTLNNAFRGFHPQGPGMGPHQRFRHPFQQPHGFNTPPRLQRFPDRMSRKQRNNSGPASKAKKLLYILRGAPGSGKSTLARQLAGPRGCILSTDDFFVQPNGFYVFNPSSLQQAHLWNQDRARNFLRKGHSPVIIDNTNMTAWEMTPYVVEGAKNSYYIQIKEPDTWWKNKAGQLAKRNSHGVPKETIKAMLDRYERNVTVQSILHSERARLSANQSPSVKMNQQTFQFTTNPPSKVTSTLVDTEGNSMQSWPILYQTDKPVSQQNQDGLDLFLEGESSSCDESGNEEINNVTAENKSNIENTTCALESNSGEDSESEEVNKSPTENVTELDSNAVYSLGNNTNFELSTQFPCTTSAEVYLSSDNSSLSDGVVDESHSFDNAAFKMLDTETNKQTDIKSQATALVDEVMDNVTNGKAVFESKITPEFEELANTLDSFSLKFHAKKSVKLDTEPAESVHSVPKDTEPIMESSSVNKSPKKSKKRSSKKQPESLLQDIHFDSDWGDFLNSIQTTNAVTQVEQNNKPPKRVEMKDSFAWTDPEDFIRLRQFEHGDHIETTTGFKFIFANSYSFIPISLSDVETPDSVLDKSTSTNEYEMQNQDPNDDLKTLQALFPNLSPEHLHEVYMKCGRDLHWTTDIIAESSLFGTDENTLLGSESRTSPVGAQISLQTLDDYYNEVSLNDFQKLKTTSLPDKPTDTTQEIPAVSIQLPLEFLHQVSTFAGEDLPEIHTQVVQLEMDAALNLYVAWKNANLNKKDTVNEAVSLPNSSDEPSSSNLKLRHILSEESVPVDIQQIEEDEKLARRLQMEETHGLQEYKKTPNNVRFPATPPRHSQPLIGVSSGSLWSPGFNGSPSTLYNGVGHWSTEQKQQSEPFSRIMQEEKAAEASQEKQRASTKNMKLAAQMKRDQLKMMYPKIPEDLLNDMFQKNNYNMEETMYAIACIWSNDDSYIFNTVTTTGSLLPNAEQTSEDVSEMTDKIVDEETDPISACLGERVLSYQELRAEANLHRKEMHECHRKAAAANHQSKGSLAMYYASQAQLHKKYLREANNRAAELTYKQMNEGRSKDELDLHGLHVDEAIDTMRSVIARKRQENESRHLFIITGWGRNSATGTSKVKSAVTEWLKQTGVTFSKVNEGYLKINL</sequence>
<dbReference type="InterPro" id="IPR056718">
    <property type="entry name" value="DUF7816"/>
</dbReference>
<feature type="compositionally biased region" description="Low complexity" evidence="1">
    <location>
        <begin position="130"/>
        <end position="148"/>
    </location>
</feature>